<evidence type="ECO:0000313" key="1">
    <source>
        <dbReference type="EMBL" id="MCU6700692.1"/>
    </source>
</evidence>
<evidence type="ECO:0008006" key="3">
    <source>
        <dbReference type="Google" id="ProtNLM"/>
    </source>
</evidence>
<reference evidence="1 2" key="1">
    <citation type="journal article" date="2021" name="ISME Commun">
        <title>Automated analysis of genomic sequences facilitates high-throughput and comprehensive description of bacteria.</title>
        <authorList>
            <person name="Hitch T.C.A."/>
        </authorList>
    </citation>
    <scope>NUCLEOTIDE SEQUENCE [LARGE SCALE GENOMIC DNA]</scope>
    <source>
        <strain evidence="1 2">Sanger_02</strain>
    </source>
</reference>
<protein>
    <recommendedName>
        <fullName evidence="3">Transcriptional regulator</fullName>
    </recommendedName>
</protein>
<name>A0ABT2S8E2_9FIRM</name>
<accession>A0ABT2S8E2</accession>
<keyword evidence="2" id="KW-1185">Reference proteome</keyword>
<dbReference type="Proteomes" id="UP001207605">
    <property type="component" value="Unassembled WGS sequence"/>
</dbReference>
<dbReference type="EMBL" id="JAOQJV010000016">
    <property type="protein sequence ID" value="MCU6700692.1"/>
    <property type="molecule type" value="Genomic_DNA"/>
</dbReference>
<organism evidence="1 2">
    <name type="scientific">Dorea ammoniilytica</name>
    <dbReference type="NCBI Taxonomy" id="2981788"/>
    <lineage>
        <taxon>Bacteria</taxon>
        <taxon>Bacillati</taxon>
        <taxon>Bacillota</taxon>
        <taxon>Clostridia</taxon>
        <taxon>Lachnospirales</taxon>
        <taxon>Lachnospiraceae</taxon>
        <taxon>Dorea</taxon>
    </lineage>
</organism>
<comment type="caution">
    <text evidence="1">The sequence shown here is derived from an EMBL/GenBank/DDBJ whole genome shotgun (WGS) entry which is preliminary data.</text>
</comment>
<sequence length="49" mass="5654">MKEQKEKPLYDEMVEGLSVFVIRTADKDNPTPAELNAMVEITKILFRTI</sequence>
<gene>
    <name evidence="1" type="ORF">OCV65_10675</name>
</gene>
<evidence type="ECO:0000313" key="2">
    <source>
        <dbReference type="Proteomes" id="UP001207605"/>
    </source>
</evidence>
<proteinExistence type="predicted"/>
<dbReference type="RefSeq" id="WP_262582040.1">
    <property type="nucleotide sequence ID" value="NZ_JAOQJV010000016.1"/>
</dbReference>